<keyword evidence="3" id="KW-1185">Reference proteome</keyword>
<dbReference type="EMBL" id="PGOL01000759">
    <property type="protein sequence ID" value="PKI65340.1"/>
    <property type="molecule type" value="Genomic_DNA"/>
</dbReference>
<proteinExistence type="predicted"/>
<gene>
    <name evidence="2" type="ORF">CRG98_014265</name>
</gene>
<dbReference type="AlphaFoldDB" id="A0A2I0KAX6"/>
<evidence type="ECO:0000313" key="3">
    <source>
        <dbReference type="Proteomes" id="UP000233551"/>
    </source>
</evidence>
<comment type="caution">
    <text evidence="2">The sequence shown here is derived from an EMBL/GenBank/DDBJ whole genome shotgun (WGS) entry which is preliminary data.</text>
</comment>
<dbReference type="Proteomes" id="UP000233551">
    <property type="component" value="Unassembled WGS sequence"/>
</dbReference>
<evidence type="ECO:0000256" key="1">
    <source>
        <dbReference type="SAM" id="MobiDB-lite"/>
    </source>
</evidence>
<protein>
    <submittedName>
        <fullName evidence="2">Uncharacterized protein</fullName>
    </submittedName>
</protein>
<sequence>MELLPWRQGNPIYRLLYPHMVLAVMKWTALETGQTIWPAVIIPSTGHGFQGVRTTPDGQQQRHCWPPRHCYGTYRVEAYPIHARTPTPVVVMGRQLLLVSEREGMKESDWSLTNNHPSPDQVINDP</sequence>
<accession>A0A2I0KAX6</accession>
<reference evidence="2 3" key="1">
    <citation type="submission" date="2017-11" db="EMBL/GenBank/DDBJ databases">
        <title>De-novo sequencing of pomegranate (Punica granatum L.) genome.</title>
        <authorList>
            <person name="Akparov Z."/>
            <person name="Amiraslanov A."/>
            <person name="Hajiyeva S."/>
            <person name="Abbasov M."/>
            <person name="Kaur K."/>
            <person name="Hamwieh A."/>
            <person name="Solovyev V."/>
            <person name="Salamov A."/>
            <person name="Braich B."/>
            <person name="Kosarev P."/>
            <person name="Mahmoud A."/>
            <person name="Hajiyev E."/>
            <person name="Babayeva S."/>
            <person name="Izzatullayeva V."/>
            <person name="Mammadov A."/>
            <person name="Mammadov A."/>
            <person name="Sharifova S."/>
            <person name="Ojaghi J."/>
            <person name="Eynullazada K."/>
            <person name="Bayramov B."/>
            <person name="Abdulazimova A."/>
            <person name="Shahmuradov I."/>
        </authorList>
    </citation>
    <scope>NUCLEOTIDE SEQUENCE [LARGE SCALE GENOMIC DNA]</scope>
    <source>
        <strain evidence="3">cv. AG2017</strain>
        <tissue evidence="2">Leaf</tissue>
    </source>
</reference>
<organism evidence="2 3">
    <name type="scientific">Punica granatum</name>
    <name type="common">Pomegranate</name>
    <dbReference type="NCBI Taxonomy" id="22663"/>
    <lineage>
        <taxon>Eukaryota</taxon>
        <taxon>Viridiplantae</taxon>
        <taxon>Streptophyta</taxon>
        <taxon>Embryophyta</taxon>
        <taxon>Tracheophyta</taxon>
        <taxon>Spermatophyta</taxon>
        <taxon>Magnoliopsida</taxon>
        <taxon>eudicotyledons</taxon>
        <taxon>Gunneridae</taxon>
        <taxon>Pentapetalae</taxon>
        <taxon>rosids</taxon>
        <taxon>malvids</taxon>
        <taxon>Myrtales</taxon>
        <taxon>Lythraceae</taxon>
        <taxon>Punica</taxon>
    </lineage>
</organism>
<feature type="region of interest" description="Disordered" evidence="1">
    <location>
        <begin position="105"/>
        <end position="126"/>
    </location>
</feature>
<name>A0A2I0KAX6_PUNGR</name>
<evidence type="ECO:0000313" key="2">
    <source>
        <dbReference type="EMBL" id="PKI65340.1"/>
    </source>
</evidence>